<sequence length="201" mass="22224">MRFPRAAFVLVGSLLGVVGCQTDYAQLPTFSAERKLLQVVVEIPAGTNHEQVYDPATKEFRRIQRAGQDRQVEFLPYPGNFGFVPGTRTAPAPGFPAGRPLGVLVLAESQPAGTVLEVLPIGMLLLDEAGLLEQVVLAIPARPSQQILPETTTWAEFLQHYPAAKEVLRLWFQHRGTPGEVRIVGWKDEKFVQQQVRAAMQ</sequence>
<accession>A0A4Q5LBH8</accession>
<keyword evidence="3" id="KW-0479">Metal-binding</keyword>
<dbReference type="InterPro" id="IPR008162">
    <property type="entry name" value="Pyrophosphatase"/>
</dbReference>
<dbReference type="GO" id="GO:0005737">
    <property type="term" value="C:cytoplasm"/>
    <property type="evidence" value="ECO:0007669"/>
    <property type="project" value="InterPro"/>
</dbReference>
<comment type="cofactor">
    <cofactor evidence="1">
        <name>Mg(2+)</name>
        <dbReference type="ChEBI" id="CHEBI:18420"/>
    </cofactor>
</comment>
<keyword evidence="4" id="KW-0378">Hydrolase</keyword>
<dbReference type="EC" id="3.6.1.1" evidence="2"/>
<evidence type="ECO:0000256" key="5">
    <source>
        <dbReference type="ARBA" id="ARBA00022842"/>
    </source>
</evidence>
<dbReference type="GO" id="GO:0006796">
    <property type="term" value="P:phosphate-containing compound metabolic process"/>
    <property type="evidence" value="ECO:0007669"/>
    <property type="project" value="InterPro"/>
</dbReference>
<proteinExistence type="predicted"/>
<dbReference type="InterPro" id="IPR036649">
    <property type="entry name" value="Pyrophosphatase_sf"/>
</dbReference>
<dbReference type="Pfam" id="PF00719">
    <property type="entry name" value="Pyrophosphatase"/>
    <property type="match status" value="1"/>
</dbReference>
<reference evidence="6 7" key="1">
    <citation type="submission" date="2019-02" db="EMBL/GenBank/DDBJ databases">
        <title>Bacterial novel species isolated from soil.</title>
        <authorList>
            <person name="Jung H.-Y."/>
        </authorList>
    </citation>
    <scope>NUCLEOTIDE SEQUENCE [LARGE SCALE GENOMIC DNA]</scope>
    <source>
        <strain evidence="6 7">1-3-3-3</strain>
    </source>
</reference>
<dbReference type="Gene3D" id="3.90.80.10">
    <property type="entry name" value="Inorganic pyrophosphatase"/>
    <property type="match status" value="1"/>
</dbReference>
<gene>
    <name evidence="6" type="ORF">EWM57_10020</name>
</gene>
<organism evidence="6 7">
    <name type="scientific">Hymenobacter persicinus</name>
    <dbReference type="NCBI Taxonomy" id="2025506"/>
    <lineage>
        <taxon>Bacteria</taxon>
        <taxon>Pseudomonadati</taxon>
        <taxon>Bacteroidota</taxon>
        <taxon>Cytophagia</taxon>
        <taxon>Cytophagales</taxon>
        <taxon>Hymenobacteraceae</taxon>
        <taxon>Hymenobacter</taxon>
    </lineage>
</organism>
<evidence type="ECO:0000256" key="2">
    <source>
        <dbReference type="ARBA" id="ARBA00012146"/>
    </source>
</evidence>
<protein>
    <recommendedName>
        <fullName evidence="2">inorganic diphosphatase</fullName>
        <ecNumber evidence="2">3.6.1.1</ecNumber>
    </recommendedName>
</protein>
<dbReference type="Proteomes" id="UP000294155">
    <property type="component" value="Unassembled WGS sequence"/>
</dbReference>
<keyword evidence="5" id="KW-0460">Magnesium</keyword>
<dbReference type="RefSeq" id="WP_129921008.1">
    <property type="nucleotide sequence ID" value="NZ_SEWE01000017.1"/>
</dbReference>
<dbReference type="PROSITE" id="PS51257">
    <property type="entry name" value="PROKAR_LIPOPROTEIN"/>
    <property type="match status" value="1"/>
</dbReference>
<dbReference type="AlphaFoldDB" id="A0A4Q5LBH8"/>
<name>A0A4Q5LBH8_9BACT</name>
<comment type="caution">
    <text evidence="6">The sequence shown here is derived from an EMBL/GenBank/DDBJ whole genome shotgun (WGS) entry which is preliminary data.</text>
</comment>
<dbReference type="GO" id="GO:0000287">
    <property type="term" value="F:magnesium ion binding"/>
    <property type="evidence" value="ECO:0007669"/>
    <property type="project" value="InterPro"/>
</dbReference>
<dbReference type="GO" id="GO:0004427">
    <property type="term" value="F:inorganic diphosphate phosphatase activity"/>
    <property type="evidence" value="ECO:0007669"/>
    <property type="project" value="UniProtKB-EC"/>
</dbReference>
<dbReference type="OrthoDB" id="5187599at2"/>
<evidence type="ECO:0000313" key="6">
    <source>
        <dbReference type="EMBL" id="RYU79737.1"/>
    </source>
</evidence>
<evidence type="ECO:0000313" key="7">
    <source>
        <dbReference type="Proteomes" id="UP000294155"/>
    </source>
</evidence>
<evidence type="ECO:0000256" key="1">
    <source>
        <dbReference type="ARBA" id="ARBA00001946"/>
    </source>
</evidence>
<evidence type="ECO:0000256" key="3">
    <source>
        <dbReference type="ARBA" id="ARBA00022723"/>
    </source>
</evidence>
<evidence type="ECO:0000256" key="4">
    <source>
        <dbReference type="ARBA" id="ARBA00022801"/>
    </source>
</evidence>
<dbReference type="EMBL" id="SEWE01000017">
    <property type="protein sequence ID" value="RYU79737.1"/>
    <property type="molecule type" value="Genomic_DNA"/>
</dbReference>
<dbReference type="SUPFAM" id="SSF50324">
    <property type="entry name" value="Inorganic pyrophosphatase"/>
    <property type="match status" value="1"/>
</dbReference>
<keyword evidence="7" id="KW-1185">Reference proteome</keyword>